<sequence>MIIREARPSDAEALCKIYNYYVQNTAITFEEDALSVEEFAKRMQKIKKFYPYFVAECDGKIAGYTYAWKFKERSAYDWSCETTIYVSKEASGHGTGRALYTALENALKSQGIVHMYACIASIEEEDEYLTNASIKFHKKMGFVPCAKFARCGNKFGRWYDMEWLEKQISECKPNPTRPRAYRKFE</sequence>
<dbReference type="SUPFAM" id="SSF55729">
    <property type="entry name" value="Acyl-CoA N-acyltransferases (Nat)"/>
    <property type="match status" value="1"/>
</dbReference>
<gene>
    <name evidence="4" type="ORF">IAB69_00750</name>
</gene>
<dbReference type="AlphaFoldDB" id="A0A9D1MIM4"/>
<evidence type="ECO:0000313" key="4">
    <source>
        <dbReference type="EMBL" id="HIU61165.1"/>
    </source>
</evidence>
<feature type="domain" description="N-acetyltransferase" evidence="3">
    <location>
        <begin position="1"/>
        <end position="166"/>
    </location>
</feature>
<keyword evidence="2" id="KW-0012">Acyltransferase</keyword>
<dbReference type="PROSITE" id="PS51186">
    <property type="entry name" value="GNAT"/>
    <property type="match status" value="1"/>
</dbReference>
<dbReference type="Proteomes" id="UP000824110">
    <property type="component" value="Unassembled WGS sequence"/>
</dbReference>
<reference evidence="4" key="2">
    <citation type="journal article" date="2021" name="PeerJ">
        <title>Extensive microbial diversity within the chicken gut microbiome revealed by metagenomics and culture.</title>
        <authorList>
            <person name="Gilroy R."/>
            <person name="Ravi A."/>
            <person name="Getino M."/>
            <person name="Pursley I."/>
            <person name="Horton D.L."/>
            <person name="Alikhan N.F."/>
            <person name="Baker D."/>
            <person name="Gharbi K."/>
            <person name="Hall N."/>
            <person name="Watson M."/>
            <person name="Adriaenssens E.M."/>
            <person name="Foster-Nyarko E."/>
            <person name="Jarju S."/>
            <person name="Secka A."/>
            <person name="Antonio M."/>
            <person name="Oren A."/>
            <person name="Chaudhuri R.R."/>
            <person name="La Ragione R."/>
            <person name="Hildebrand F."/>
            <person name="Pallen M.J."/>
        </authorList>
    </citation>
    <scope>NUCLEOTIDE SEQUENCE</scope>
    <source>
        <strain evidence="4">CHK195-12923</strain>
    </source>
</reference>
<comment type="caution">
    <text evidence="4">The sequence shown here is derived from an EMBL/GenBank/DDBJ whole genome shotgun (WGS) entry which is preliminary data.</text>
</comment>
<dbReference type="Pfam" id="PF13420">
    <property type="entry name" value="Acetyltransf_4"/>
    <property type="match status" value="1"/>
</dbReference>
<name>A0A9D1MIM4_9FIRM</name>
<evidence type="ECO:0000256" key="1">
    <source>
        <dbReference type="ARBA" id="ARBA00022679"/>
    </source>
</evidence>
<evidence type="ECO:0000256" key="2">
    <source>
        <dbReference type="ARBA" id="ARBA00023315"/>
    </source>
</evidence>
<dbReference type="PANTHER" id="PTHR43072:SF23">
    <property type="entry name" value="UPF0039 PROTEIN C11D3.02C"/>
    <property type="match status" value="1"/>
</dbReference>
<accession>A0A9D1MIM4</accession>
<reference evidence="4" key="1">
    <citation type="submission" date="2020-10" db="EMBL/GenBank/DDBJ databases">
        <authorList>
            <person name="Gilroy R."/>
        </authorList>
    </citation>
    <scope>NUCLEOTIDE SEQUENCE</scope>
    <source>
        <strain evidence="4">CHK195-12923</strain>
    </source>
</reference>
<evidence type="ECO:0000313" key="5">
    <source>
        <dbReference type="Proteomes" id="UP000824110"/>
    </source>
</evidence>
<keyword evidence="1" id="KW-0808">Transferase</keyword>
<dbReference type="PANTHER" id="PTHR43072">
    <property type="entry name" value="N-ACETYLTRANSFERASE"/>
    <property type="match status" value="1"/>
</dbReference>
<proteinExistence type="predicted"/>
<dbReference type="GO" id="GO:0016747">
    <property type="term" value="F:acyltransferase activity, transferring groups other than amino-acyl groups"/>
    <property type="evidence" value="ECO:0007669"/>
    <property type="project" value="InterPro"/>
</dbReference>
<dbReference type="Gene3D" id="3.40.630.30">
    <property type="match status" value="1"/>
</dbReference>
<evidence type="ECO:0000259" key="3">
    <source>
        <dbReference type="PROSITE" id="PS51186"/>
    </source>
</evidence>
<dbReference type="InterPro" id="IPR000182">
    <property type="entry name" value="GNAT_dom"/>
</dbReference>
<dbReference type="CDD" id="cd04301">
    <property type="entry name" value="NAT_SF"/>
    <property type="match status" value="1"/>
</dbReference>
<protein>
    <submittedName>
        <fullName evidence="4">N-acetyltransferase</fullName>
    </submittedName>
</protein>
<dbReference type="InterPro" id="IPR016181">
    <property type="entry name" value="Acyl_CoA_acyltransferase"/>
</dbReference>
<dbReference type="EMBL" id="DVNE01000009">
    <property type="protein sequence ID" value="HIU61165.1"/>
    <property type="molecule type" value="Genomic_DNA"/>
</dbReference>
<organism evidence="4 5">
    <name type="scientific">Candidatus Coproplasma excrementigallinarum</name>
    <dbReference type="NCBI Taxonomy" id="2840747"/>
    <lineage>
        <taxon>Bacteria</taxon>
        <taxon>Bacillati</taxon>
        <taxon>Bacillota</taxon>
        <taxon>Clostridia</taxon>
        <taxon>Eubacteriales</taxon>
        <taxon>Candidatus Coproplasma</taxon>
    </lineage>
</organism>